<evidence type="ECO:0000313" key="4">
    <source>
        <dbReference type="EMBL" id="KAL0390439.1"/>
    </source>
</evidence>
<feature type="compositionally biased region" description="Gly residues" evidence="2">
    <location>
        <begin position="227"/>
        <end position="238"/>
    </location>
</feature>
<dbReference type="GO" id="GO:0003729">
    <property type="term" value="F:mRNA binding"/>
    <property type="evidence" value="ECO:0007669"/>
    <property type="project" value="TreeGrafter"/>
</dbReference>
<feature type="domain" description="Chromatin target of PRMT1 protein C-terminal" evidence="3">
    <location>
        <begin position="213"/>
        <end position="280"/>
    </location>
</feature>
<feature type="compositionally biased region" description="Basic and acidic residues" evidence="2">
    <location>
        <begin position="254"/>
        <end position="274"/>
    </location>
</feature>
<dbReference type="SUPFAM" id="SSF54928">
    <property type="entry name" value="RNA-binding domain, RBD"/>
    <property type="match status" value="1"/>
</dbReference>
<reference evidence="4" key="2">
    <citation type="journal article" date="2024" name="Plant">
        <title>Genomic evolution and insights into agronomic trait innovations of Sesamum species.</title>
        <authorList>
            <person name="Miao H."/>
            <person name="Wang L."/>
            <person name="Qu L."/>
            <person name="Liu H."/>
            <person name="Sun Y."/>
            <person name="Le M."/>
            <person name="Wang Q."/>
            <person name="Wei S."/>
            <person name="Zheng Y."/>
            <person name="Lin W."/>
            <person name="Duan Y."/>
            <person name="Cao H."/>
            <person name="Xiong S."/>
            <person name="Wang X."/>
            <person name="Wei L."/>
            <person name="Li C."/>
            <person name="Ma Q."/>
            <person name="Ju M."/>
            <person name="Zhao R."/>
            <person name="Li G."/>
            <person name="Mu C."/>
            <person name="Tian Q."/>
            <person name="Mei H."/>
            <person name="Zhang T."/>
            <person name="Gao T."/>
            <person name="Zhang H."/>
        </authorList>
    </citation>
    <scope>NUCLEOTIDE SEQUENCE</scope>
    <source>
        <strain evidence="4">KEN8</strain>
    </source>
</reference>
<dbReference type="SMART" id="SM01218">
    <property type="entry name" value="FoP_duplication"/>
    <property type="match status" value="1"/>
</dbReference>
<dbReference type="GO" id="GO:0006406">
    <property type="term" value="P:mRNA export from nucleus"/>
    <property type="evidence" value="ECO:0007669"/>
    <property type="project" value="TreeGrafter"/>
</dbReference>
<dbReference type="EMBL" id="JACGWM010000002">
    <property type="protein sequence ID" value="KAL0390439.1"/>
    <property type="molecule type" value="Genomic_DNA"/>
</dbReference>
<dbReference type="AlphaFoldDB" id="A0AAW2SE65"/>
<dbReference type="InterPro" id="IPR051229">
    <property type="entry name" value="ALYREF_mRNA_export"/>
</dbReference>
<evidence type="ECO:0000259" key="3">
    <source>
        <dbReference type="SMART" id="SM01218"/>
    </source>
</evidence>
<name>A0AAW2SE65_9LAMI</name>
<proteinExistence type="predicted"/>
<reference evidence="4" key="1">
    <citation type="submission" date="2020-06" db="EMBL/GenBank/DDBJ databases">
        <authorList>
            <person name="Li T."/>
            <person name="Hu X."/>
            <person name="Zhang T."/>
            <person name="Song X."/>
            <person name="Zhang H."/>
            <person name="Dai N."/>
            <person name="Sheng W."/>
            <person name="Hou X."/>
            <person name="Wei L."/>
        </authorList>
    </citation>
    <scope>NUCLEOTIDE SEQUENCE</scope>
    <source>
        <strain evidence="4">KEN8</strain>
        <tissue evidence="4">Leaf</tissue>
    </source>
</reference>
<protein>
    <submittedName>
        <fullName evidence="4">THO complex subunitA</fullName>
    </submittedName>
</protein>
<sequence length="280" mass="30199">MAGAALDMTLDDLIKSNKKPAARGEDAALVLALHAASLTAPPIAPLRTPLPRSDLFADFDAPESAWGHDMFSAGGRASSIETGTKLYISNLDYGVSNEDIKLEYNMDKTLRKAKTTLRPNLVAQLAHRSEGSCFTFTLLKRKLFNVKLKELFAEEGDLKRYHIHYDRSGRSKSSHAVNALAAIKRYNVQLDGKPMKIELVGTNVSTSGAVLPPAGAFADTSVALRSGGQGRGGFGRPRGGGRGRGFGRGRGRGRAREEKVSAEDLDADLEKYHADAMQTN</sequence>
<gene>
    <name evidence="4" type="ORF">Scaly_0401000</name>
</gene>
<dbReference type="GO" id="GO:0005634">
    <property type="term" value="C:nucleus"/>
    <property type="evidence" value="ECO:0007669"/>
    <property type="project" value="TreeGrafter"/>
</dbReference>
<comment type="caution">
    <text evidence="4">The sequence shown here is derived from an EMBL/GenBank/DDBJ whole genome shotgun (WGS) entry which is preliminary data.</text>
</comment>
<dbReference type="Pfam" id="PF13865">
    <property type="entry name" value="FoP_duplication"/>
    <property type="match status" value="1"/>
</dbReference>
<organism evidence="4">
    <name type="scientific">Sesamum calycinum</name>
    <dbReference type="NCBI Taxonomy" id="2727403"/>
    <lineage>
        <taxon>Eukaryota</taxon>
        <taxon>Viridiplantae</taxon>
        <taxon>Streptophyta</taxon>
        <taxon>Embryophyta</taxon>
        <taxon>Tracheophyta</taxon>
        <taxon>Spermatophyta</taxon>
        <taxon>Magnoliopsida</taxon>
        <taxon>eudicotyledons</taxon>
        <taxon>Gunneridae</taxon>
        <taxon>Pentapetalae</taxon>
        <taxon>asterids</taxon>
        <taxon>lamiids</taxon>
        <taxon>Lamiales</taxon>
        <taxon>Pedaliaceae</taxon>
        <taxon>Sesamum</taxon>
    </lineage>
</organism>
<dbReference type="InterPro" id="IPR025715">
    <property type="entry name" value="FoP_C"/>
</dbReference>
<dbReference type="PANTHER" id="PTHR19965">
    <property type="entry name" value="RNA AND EXPORT FACTOR BINDING PROTEIN"/>
    <property type="match status" value="1"/>
</dbReference>
<dbReference type="InterPro" id="IPR012677">
    <property type="entry name" value="Nucleotide-bd_a/b_plait_sf"/>
</dbReference>
<keyword evidence="1" id="KW-0694">RNA-binding</keyword>
<dbReference type="Gene3D" id="3.30.70.330">
    <property type="match status" value="1"/>
</dbReference>
<feature type="region of interest" description="Disordered" evidence="2">
    <location>
        <begin position="227"/>
        <end position="280"/>
    </location>
</feature>
<evidence type="ECO:0000256" key="1">
    <source>
        <dbReference type="ARBA" id="ARBA00022884"/>
    </source>
</evidence>
<feature type="compositionally biased region" description="Basic residues" evidence="2">
    <location>
        <begin position="239"/>
        <end position="253"/>
    </location>
</feature>
<dbReference type="InterPro" id="IPR035979">
    <property type="entry name" value="RBD_domain_sf"/>
</dbReference>
<evidence type="ECO:0000256" key="2">
    <source>
        <dbReference type="SAM" id="MobiDB-lite"/>
    </source>
</evidence>
<accession>A0AAW2SE65</accession>
<dbReference type="PANTHER" id="PTHR19965:SF35">
    <property type="entry name" value="RNA ANNEALING PROTEIN YRA1"/>
    <property type="match status" value="1"/>
</dbReference>